<reference evidence="6" key="1">
    <citation type="journal article" date="2019" name="Int. J. Syst. Evol. Microbiol.">
        <title>The Global Catalogue of Microorganisms (GCM) 10K type strain sequencing project: providing services to taxonomists for standard genome sequencing and annotation.</title>
        <authorList>
            <consortium name="The Broad Institute Genomics Platform"/>
            <consortium name="The Broad Institute Genome Sequencing Center for Infectious Disease"/>
            <person name="Wu L."/>
            <person name="Ma J."/>
        </authorList>
    </citation>
    <scope>NUCLEOTIDE SEQUENCE [LARGE SCALE GENOMIC DNA]</scope>
    <source>
        <strain evidence="6">TISTR 2562</strain>
    </source>
</reference>
<dbReference type="PANTHER" id="PTHR42781">
    <property type="entry name" value="SPERMIDINE/PUTRESCINE IMPORT ATP-BINDING PROTEIN POTA"/>
    <property type="match status" value="1"/>
</dbReference>
<accession>A0ABW5U8A9</accession>
<dbReference type="RefSeq" id="WP_386375990.1">
    <property type="nucleotide sequence ID" value="NZ_JBHUMP010000030.1"/>
</dbReference>
<dbReference type="Proteomes" id="UP001597474">
    <property type="component" value="Unassembled WGS sequence"/>
</dbReference>
<dbReference type="InterPro" id="IPR003593">
    <property type="entry name" value="AAA+_ATPase"/>
</dbReference>
<dbReference type="EMBL" id="JBHUMP010000030">
    <property type="protein sequence ID" value="MFD2741563.1"/>
    <property type="molecule type" value="Genomic_DNA"/>
</dbReference>
<evidence type="ECO:0000313" key="5">
    <source>
        <dbReference type="EMBL" id="MFD2741563.1"/>
    </source>
</evidence>
<protein>
    <submittedName>
        <fullName evidence="5">ATP-binding cassette domain-containing protein</fullName>
    </submittedName>
</protein>
<dbReference type="SMART" id="SM00382">
    <property type="entry name" value="AAA"/>
    <property type="match status" value="1"/>
</dbReference>
<dbReference type="InterPro" id="IPR003439">
    <property type="entry name" value="ABC_transporter-like_ATP-bd"/>
</dbReference>
<dbReference type="SUPFAM" id="SSF52540">
    <property type="entry name" value="P-loop containing nucleoside triphosphate hydrolases"/>
    <property type="match status" value="1"/>
</dbReference>
<comment type="caution">
    <text evidence="5">The sequence shown here is derived from an EMBL/GenBank/DDBJ whole genome shotgun (WGS) entry which is preliminary data.</text>
</comment>
<dbReference type="PANTHER" id="PTHR42781:SF4">
    <property type="entry name" value="SPERMIDINE_PUTRESCINE IMPORT ATP-BINDING PROTEIN POTA"/>
    <property type="match status" value="1"/>
</dbReference>
<name>A0ABW5U8A9_9RHOB</name>
<keyword evidence="2" id="KW-0547">Nucleotide-binding</keyword>
<organism evidence="5 6">
    <name type="scientific">Sulfitobacter aestuarii</name>
    <dbReference type="NCBI Taxonomy" id="2161676"/>
    <lineage>
        <taxon>Bacteria</taxon>
        <taxon>Pseudomonadati</taxon>
        <taxon>Pseudomonadota</taxon>
        <taxon>Alphaproteobacteria</taxon>
        <taxon>Rhodobacterales</taxon>
        <taxon>Roseobacteraceae</taxon>
        <taxon>Sulfitobacter</taxon>
    </lineage>
</organism>
<dbReference type="InterPro" id="IPR050093">
    <property type="entry name" value="ABC_SmlMolc_Importer"/>
</dbReference>
<evidence type="ECO:0000256" key="3">
    <source>
        <dbReference type="ARBA" id="ARBA00022840"/>
    </source>
</evidence>
<dbReference type="Gene3D" id="3.40.50.300">
    <property type="entry name" value="P-loop containing nucleotide triphosphate hydrolases"/>
    <property type="match status" value="1"/>
</dbReference>
<dbReference type="PROSITE" id="PS00211">
    <property type="entry name" value="ABC_TRANSPORTER_1"/>
    <property type="match status" value="1"/>
</dbReference>
<dbReference type="InterPro" id="IPR017871">
    <property type="entry name" value="ABC_transporter-like_CS"/>
</dbReference>
<keyword evidence="3 5" id="KW-0067">ATP-binding</keyword>
<proteinExistence type="predicted"/>
<dbReference type="InterPro" id="IPR027417">
    <property type="entry name" value="P-loop_NTPase"/>
</dbReference>
<evidence type="ECO:0000259" key="4">
    <source>
        <dbReference type="PROSITE" id="PS50893"/>
    </source>
</evidence>
<feature type="domain" description="ABC transporter" evidence="4">
    <location>
        <begin position="18"/>
        <end position="244"/>
    </location>
</feature>
<dbReference type="GO" id="GO:0005524">
    <property type="term" value="F:ATP binding"/>
    <property type="evidence" value="ECO:0007669"/>
    <property type="project" value="UniProtKB-KW"/>
</dbReference>
<evidence type="ECO:0000313" key="6">
    <source>
        <dbReference type="Proteomes" id="UP001597474"/>
    </source>
</evidence>
<evidence type="ECO:0000256" key="1">
    <source>
        <dbReference type="ARBA" id="ARBA00022448"/>
    </source>
</evidence>
<keyword evidence="1" id="KW-0813">Transport</keyword>
<evidence type="ECO:0000256" key="2">
    <source>
        <dbReference type="ARBA" id="ARBA00022741"/>
    </source>
</evidence>
<gene>
    <name evidence="5" type="ORF">ACFSUD_18505</name>
</gene>
<dbReference type="PROSITE" id="PS50893">
    <property type="entry name" value="ABC_TRANSPORTER_2"/>
    <property type="match status" value="1"/>
</dbReference>
<dbReference type="Pfam" id="PF00005">
    <property type="entry name" value="ABC_tran"/>
    <property type="match status" value="1"/>
</dbReference>
<sequence>MHDRVIPLPAGICDGPLLQARGVSLTLDGKALVDGVDLSIRPGRCTVILGANGAGKSLLLRLLHGLVRPSAGQVLWRGRPLDRAARRAQAMVFQRPVLLRRSVIANLRFALGVQGLPRAERRARAEEALAQARLTDLAQRPARVLSGGEQQRLAMARALACRPEILFLDEPTASLDPGSTHAVEELIRLARQRGTTIVLVTHDAGQARRLGDDLVFLHRGRVAETGAARQILEAPRSDAARAWLAGRLHLDSPNEQQSDLTREI</sequence>
<keyword evidence="6" id="KW-1185">Reference proteome</keyword>